<feature type="transmembrane region" description="Helical" evidence="16">
    <location>
        <begin position="300"/>
        <end position="323"/>
    </location>
</feature>
<dbReference type="PROSITE" id="PS50088">
    <property type="entry name" value="ANK_REPEAT"/>
    <property type="match status" value="1"/>
</dbReference>
<evidence type="ECO:0000256" key="11">
    <source>
        <dbReference type="ARBA" id="ARBA00023136"/>
    </source>
</evidence>
<gene>
    <name evidence="18" type="ORF">MAR_027216</name>
</gene>
<dbReference type="Gene3D" id="1.10.287.70">
    <property type="match status" value="1"/>
</dbReference>
<evidence type="ECO:0000259" key="17">
    <source>
        <dbReference type="Pfam" id="PF00520"/>
    </source>
</evidence>
<feature type="compositionally biased region" description="Basic and acidic residues" evidence="15">
    <location>
        <begin position="772"/>
        <end position="786"/>
    </location>
</feature>
<feature type="transmembrane region" description="Helical" evidence="16">
    <location>
        <begin position="335"/>
        <end position="355"/>
    </location>
</feature>
<keyword evidence="12" id="KW-0407">Ion channel</keyword>
<comment type="subcellular location">
    <subcellularLocation>
        <location evidence="1">Cell membrane</location>
        <topology evidence="1">Multi-pass membrane protein</topology>
    </subcellularLocation>
</comment>
<dbReference type="Proteomes" id="UP001164746">
    <property type="component" value="Chromosome 8"/>
</dbReference>
<dbReference type="PANTHER" id="PTHR10582:SF2">
    <property type="entry name" value="INACTIVE"/>
    <property type="match status" value="1"/>
</dbReference>
<evidence type="ECO:0000256" key="10">
    <source>
        <dbReference type="ARBA" id="ARBA00023065"/>
    </source>
</evidence>
<feature type="region of interest" description="Disordered" evidence="15">
    <location>
        <begin position="651"/>
        <end position="691"/>
    </location>
</feature>
<feature type="compositionally biased region" description="Polar residues" evidence="15">
    <location>
        <begin position="679"/>
        <end position="689"/>
    </location>
</feature>
<keyword evidence="11 16" id="KW-0472">Membrane</keyword>
<protein>
    <submittedName>
        <fullName evidence="18">TRPV4-like protein</fullName>
    </submittedName>
</protein>
<evidence type="ECO:0000313" key="19">
    <source>
        <dbReference type="Proteomes" id="UP001164746"/>
    </source>
</evidence>
<keyword evidence="6 16" id="KW-0812">Transmembrane</keyword>
<feature type="transmembrane region" description="Helical" evidence="16">
    <location>
        <begin position="395"/>
        <end position="419"/>
    </location>
</feature>
<dbReference type="InterPro" id="IPR036770">
    <property type="entry name" value="Ankyrin_rpt-contain_sf"/>
</dbReference>
<keyword evidence="13" id="KW-0040">ANK repeat</keyword>
<reference evidence="18" key="1">
    <citation type="submission" date="2022-11" db="EMBL/GenBank/DDBJ databases">
        <title>Centuries of genome instability and evolution in soft-shell clam transmissible cancer (bioRxiv).</title>
        <authorList>
            <person name="Hart S.F.M."/>
            <person name="Yonemitsu M.A."/>
            <person name="Giersch R.M."/>
            <person name="Beal B.F."/>
            <person name="Arriagada G."/>
            <person name="Davis B.W."/>
            <person name="Ostrander E.A."/>
            <person name="Goff S.P."/>
            <person name="Metzger M.J."/>
        </authorList>
    </citation>
    <scope>NUCLEOTIDE SEQUENCE</scope>
    <source>
        <strain evidence="18">MELC-2E11</strain>
        <tissue evidence="18">Siphon/mantle</tissue>
    </source>
</reference>
<feature type="transmembrane region" description="Helical" evidence="16">
    <location>
        <begin position="500"/>
        <end position="524"/>
    </location>
</feature>
<dbReference type="InterPro" id="IPR002110">
    <property type="entry name" value="Ankyrin_rpt"/>
</dbReference>
<evidence type="ECO:0000256" key="5">
    <source>
        <dbReference type="ARBA" id="ARBA00022673"/>
    </source>
</evidence>
<evidence type="ECO:0000256" key="7">
    <source>
        <dbReference type="ARBA" id="ARBA00022737"/>
    </source>
</evidence>
<evidence type="ECO:0000256" key="15">
    <source>
        <dbReference type="SAM" id="MobiDB-lite"/>
    </source>
</evidence>
<evidence type="ECO:0000256" key="8">
    <source>
        <dbReference type="ARBA" id="ARBA00022837"/>
    </source>
</evidence>
<keyword evidence="5" id="KW-0107">Calcium channel</keyword>
<evidence type="ECO:0000256" key="9">
    <source>
        <dbReference type="ARBA" id="ARBA00022989"/>
    </source>
</evidence>
<keyword evidence="7" id="KW-0677">Repeat</keyword>
<feature type="transmembrane region" description="Helical" evidence="16">
    <location>
        <begin position="440"/>
        <end position="459"/>
    </location>
</feature>
<proteinExistence type="predicted"/>
<evidence type="ECO:0000256" key="13">
    <source>
        <dbReference type="PROSITE-ProRule" id="PRU00023"/>
    </source>
</evidence>
<feature type="compositionally biased region" description="Acidic residues" evidence="15">
    <location>
        <begin position="753"/>
        <end position="762"/>
    </location>
</feature>
<accession>A0ABY7EW34</accession>
<keyword evidence="19" id="KW-1185">Reference proteome</keyword>
<dbReference type="InterPro" id="IPR005821">
    <property type="entry name" value="Ion_trans_dom"/>
</dbReference>
<feature type="compositionally biased region" description="Polar residues" evidence="15">
    <location>
        <begin position="733"/>
        <end position="744"/>
    </location>
</feature>
<keyword evidence="14" id="KW-0175">Coiled coil</keyword>
<feature type="region of interest" description="Disordered" evidence="15">
    <location>
        <begin position="733"/>
        <end position="801"/>
    </location>
</feature>
<sequence>MPVVKNKAREGGQWRRKQHREKGNSDADIELEDLDRVLRSETSLSLASELGESAASDQFQREVAHKTRALLIGRQEAETEVFTDMIVSKTGNLDRALIYVLEHLKIESKIQVMVNSLIHRGANSSATDESLKTPLHFAVERGLKGVAGKLLENDALPHSRDKKGRLALETALKLENDELAALLLAYMPNRFVRCLFLADKGNSAEFCLHKLIRSEKLQKTVLSVLDCMIEPQGSADNIRVYYGALEADEAGRPPDHPQFQHTDKSCMQIIAKQGNKNIVYHDTVRLLIRRKWKLYARKRFELNTAIFMFSLFCMTFAAVTSVMTPDPTSYHGTLHVARAVFEVLSLIMVAFTLFTEFNQLRRHRLEYFHDVFNWFDSSASFLILIVVPLRFTDNIAQWHVLAFGYLLWTLRIFKFAAVFRQSGAYAQILSRILAYDFMQFGLVFLVILLAFSVSFYLALRGDSGLNVHDETSTFWGILFVGVRSLTEAAPVVEYTGDNGYGTVSVILMLCFLFTCIVILLNILIAQLTDTYQKVQQDAQRGLEANRAWIVSRVELNSFVFGHRYFNRKTYYKECEDIKDMKSVLDKWESPPLNEMSKYVRDVWDSLDSHRMSLLTVQQRLARQENTLRDIQEQLRCLLLVQAPGLGVERPRFYRSDTEDGPNPVQPTGMRRESGRARAGQSTNVPSTVPENEIDNLIRNLSDSIPEDEVDNILNESNFITKESAYIVRHSQDINRNSQPTQQDNKPVETVEQRDEEDTEFFESAEVSIDNSFPERKSMHRQDSVHEDDIEVNVDTNSHDDL</sequence>
<dbReference type="PANTHER" id="PTHR10582">
    <property type="entry name" value="TRANSIENT RECEPTOR POTENTIAL ION CHANNEL PROTEIN"/>
    <property type="match status" value="1"/>
</dbReference>
<dbReference type="EMBL" id="CP111019">
    <property type="protein sequence ID" value="WAR13036.1"/>
    <property type="molecule type" value="Genomic_DNA"/>
</dbReference>
<feature type="coiled-coil region" evidence="14">
    <location>
        <begin position="613"/>
        <end position="640"/>
    </location>
</feature>
<evidence type="ECO:0000256" key="12">
    <source>
        <dbReference type="ARBA" id="ARBA00023303"/>
    </source>
</evidence>
<evidence type="ECO:0000256" key="1">
    <source>
        <dbReference type="ARBA" id="ARBA00004651"/>
    </source>
</evidence>
<keyword evidence="2" id="KW-0813">Transport</keyword>
<feature type="transmembrane region" description="Helical" evidence="16">
    <location>
        <begin position="367"/>
        <end position="389"/>
    </location>
</feature>
<keyword evidence="9 16" id="KW-1133">Transmembrane helix</keyword>
<dbReference type="Gene3D" id="1.25.40.20">
    <property type="entry name" value="Ankyrin repeat-containing domain"/>
    <property type="match status" value="1"/>
</dbReference>
<keyword evidence="8" id="KW-0106">Calcium</keyword>
<evidence type="ECO:0000256" key="14">
    <source>
        <dbReference type="SAM" id="Coils"/>
    </source>
</evidence>
<evidence type="ECO:0000256" key="2">
    <source>
        <dbReference type="ARBA" id="ARBA00022448"/>
    </source>
</evidence>
<evidence type="ECO:0000256" key="16">
    <source>
        <dbReference type="SAM" id="Phobius"/>
    </source>
</evidence>
<dbReference type="Pfam" id="PF00520">
    <property type="entry name" value="Ion_trans"/>
    <property type="match status" value="1"/>
</dbReference>
<keyword evidence="10" id="KW-0406">Ion transport</keyword>
<dbReference type="SUPFAM" id="SSF48403">
    <property type="entry name" value="Ankyrin repeat"/>
    <property type="match status" value="1"/>
</dbReference>
<organism evidence="18 19">
    <name type="scientific">Mya arenaria</name>
    <name type="common">Soft-shell clam</name>
    <dbReference type="NCBI Taxonomy" id="6604"/>
    <lineage>
        <taxon>Eukaryota</taxon>
        <taxon>Metazoa</taxon>
        <taxon>Spiralia</taxon>
        <taxon>Lophotrochozoa</taxon>
        <taxon>Mollusca</taxon>
        <taxon>Bivalvia</taxon>
        <taxon>Autobranchia</taxon>
        <taxon>Heteroconchia</taxon>
        <taxon>Euheterodonta</taxon>
        <taxon>Imparidentia</taxon>
        <taxon>Neoheterodontei</taxon>
        <taxon>Myida</taxon>
        <taxon>Myoidea</taxon>
        <taxon>Myidae</taxon>
        <taxon>Mya</taxon>
    </lineage>
</organism>
<evidence type="ECO:0000313" key="18">
    <source>
        <dbReference type="EMBL" id="WAR13036.1"/>
    </source>
</evidence>
<dbReference type="InterPro" id="IPR024862">
    <property type="entry name" value="TRPV"/>
</dbReference>
<feature type="region of interest" description="Disordered" evidence="15">
    <location>
        <begin position="1"/>
        <end position="28"/>
    </location>
</feature>
<feature type="repeat" description="ANK" evidence="13">
    <location>
        <begin position="130"/>
        <end position="162"/>
    </location>
</feature>
<evidence type="ECO:0000256" key="3">
    <source>
        <dbReference type="ARBA" id="ARBA00022475"/>
    </source>
</evidence>
<evidence type="ECO:0000256" key="4">
    <source>
        <dbReference type="ARBA" id="ARBA00022568"/>
    </source>
</evidence>
<feature type="domain" description="Ion transport" evidence="17">
    <location>
        <begin position="308"/>
        <end position="538"/>
    </location>
</feature>
<evidence type="ECO:0000256" key="6">
    <source>
        <dbReference type="ARBA" id="ARBA00022692"/>
    </source>
</evidence>
<name>A0ABY7EW34_MYAAR</name>
<keyword evidence="4" id="KW-0109">Calcium transport</keyword>
<keyword evidence="3" id="KW-1003">Cell membrane</keyword>